<keyword evidence="2" id="KW-0378">Hydrolase</keyword>
<proteinExistence type="predicted"/>
<dbReference type="Pfam" id="PF26345">
    <property type="entry name" value="ScoMcrA_N"/>
    <property type="match status" value="1"/>
</dbReference>
<keyword evidence="2" id="KW-0255">Endonuclease</keyword>
<dbReference type="InterPro" id="IPR058807">
    <property type="entry name" value="ScoMcrA_N"/>
</dbReference>
<dbReference type="SMART" id="SM00507">
    <property type="entry name" value="HNHc"/>
    <property type="match status" value="1"/>
</dbReference>
<dbReference type="InterPro" id="IPR003615">
    <property type="entry name" value="HNH_nuc"/>
</dbReference>
<evidence type="ECO:0000313" key="2">
    <source>
        <dbReference type="EMBL" id="QNJ90964.1"/>
    </source>
</evidence>
<dbReference type="CDD" id="cd00085">
    <property type="entry name" value="HNHc"/>
    <property type="match status" value="1"/>
</dbReference>
<dbReference type="EMBL" id="CP059894">
    <property type="protein sequence ID" value="QNJ90964.1"/>
    <property type="molecule type" value="Genomic_DNA"/>
</dbReference>
<dbReference type="GO" id="GO:0004519">
    <property type="term" value="F:endonuclease activity"/>
    <property type="evidence" value="ECO:0007669"/>
    <property type="project" value="UniProtKB-KW"/>
</dbReference>
<dbReference type="AlphaFoldDB" id="A0A7G8P9E8"/>
<keyword evidence="2" id="KW-0540">Nuclease</keyword>
<dbReference type="RefSeq" id="WP_187095838.1">
    <property type="nucleotide sequence ID" value="NZ_CP059894.1"/>
</dbReference>
<dbReference type="Gene3D" id="1.10.30.50">
    <property type="match status" value="1"/>
</dbReference>
<dbReference type="GO" id="GO:0003676">
    <property type="term" value="F:nucleic acid binding"/>
    <property type="evidence" value="ECO:0007669"/>
    <property type="project" value="InterPro"/>
</dbReference>
<organism evidence="2 3">
    <name type="scientific">Mycolicibacterium fluoranthenivorans</name>
    <dbReference type="NCBI Taxonomy" id="258505"/>
    <lineage>
        <taxon>Bacteria</taxon>
        <taxon>Bacillati</taxon>
        <taxon>Actinomycetota</taxon>
        <taxon>Actinomycetes</taxon>
        <taxon>Mycobacteriales</taxon>
        <taxon>Mycobacteriaceae</taxon>
        <taxon>Mycolicibacterium</taxon>
    </lineage>
</organism>
<sequence>MARSDVQYEDVIAAIAEYDQLGQEDFLGKYHMGKATSHLLRYGDREYDSKAIFAAAHGLHPGLMPLAAEQFNGGENDAAKYLRRLGFEVYSSRGPTWARDEIILACDLVYRNNWRGLDSQDERVVELSDLLQHLPLHPVQTRGPKFRNPNGVARKTYDLATRHPDYAGAPTKGGAGDLVVLAEFLDDGPRMSAVADLIRAGVRSGDLLDDLETFPDVDDVESEAVEGRLLERRHFARERDRRLRQKKIADHLATNSDLACFTCGFDFKAAYGEHGEGYIECHHVVPLHASGETRTKLKDLVLLCANCHRMIHRKSPWLTPDQLLERIGLAKAEGS</sequence>
<name>A0A7G8P9E8_9MYCO</name>
<dbReference type="InterPro" id="IPR002711">
    <property type="entry name" value="HNH"/>
</dbReference>
<reference evidence="2 3" key="1">
    <citation type="submission" date="2020-07" db="EMBL/GenBank/DDBJ databases">
        <title>Draft genome sequence of four isobutane-metabolizing strains capable of cometabolically degrading diverse ether contaminants.</title>
        <authorList>
            <person name="Chen W."/>
            <person name="Faulkner N."/>
            <person name="Smith C."/>
            <person name="Hyman M."/>
        </authorList>
    </citation>
    <scope>NUCLEOTIDE SEQUENCE [LARGE SCALE GENOMIC DNA]</scope>
    <source>
        <strain evidence="2 3">2A</strain>
    </source>
</reference>
<feature type="domain" description="HNH nuclease" evidence="1">
    <location>
        <begin position="247"/>
        <end position="309"/>
    </location>
</feature>
<dbReference type="GO" id="GO:0008270">
    <property type="term" value="F:zinc ion binding"/>
    <property type="evidence" value="ECO:0007669"/>
    <property type="project" value="InterPro"/>
</dbReference>
<dbReference type="KEGG" id="mflu:HZU40_22365"/>
<evidence type="ECO:0000259" key="1">
    <source>
        <dbReference type="SMART" id="SM00507"/>
    </source>
</evidence>
<dbReference type="Proteomes" id="UP000515498">
    <property type="component" value="Chromosome"/>
</dbReference>
<dbReference type="Pfam" id="PF01844">
    <property type="entry name" value="HNH"/>
    <property type="match status" value="1"/>
</dbReference>
<evidence type="ECO:0000313" key="3">
    <source>
        <dbReference type="Proteomes" id="UP000515498"/>
    </source>
</evidence>
<gene>
    <name evidence="2" type="ORF">HZU40_22365</name>
</gene>
<accession>A0A7G8P9E8</accession>
<protein>
    <submittedName>
        <fullName evidence="2">HNH endonuclease</fullName>
    </submittedName>
</protein>